<dbReference type="EMBL" id="JAICBX010000002">
    <property type="protein sequence ID" value="MBW8637886.1"/>
    <property type="molecule type" value="Genomic_DNA"/>
</dbReference>
<dbReference type="RefSeq" id="WP_220228559.1">
    <property type="nucleotide sequence ID" value="NZ_JAICBX010000002.1"/>
</dbReference>
<comment type="caution">
    <text evidence="1">The sequence shown here is derived from an EMBL/GenBank/DDBJ whole genome shotgun (WGS) entry which is preliminary data.</text>
</comment>
<dbReference type="AlphaFoldDB" id="A0AAE2ZKK8"/>
<evidence type="ECO:0000313" key="1">
    <source>
        <dbReference type="EMBL" id="MBW8637886.1"/>
    </source>
</evidence>
<organism evidence="1 2">
    <name type="scientific">Flavimaribacter sediminis</name>
    <dbReference type="NCBI Taxonomy" id="2865987"/>
    <lineage>
        <taxon>Bacteria</taxon>
        <taxon>Pseudomonadati</taxon>
        <taxon>Pseudomonadota</taxon>
        <taxon>Alphaproteobacteria</taxon>
        <taxon>Hyphomicrobiales</taxon>
        <taxon>Rhizobiaceae</taxon>
        <taxon>Flavimaribacter</taxon>
    </lineage>
</organism>
<protein>
    <submittedName>
        <fullName evidence="1">DUF3604 domain-containing protein</fullName>
    </submittedName>
</protein>
<dbReference type="SUPFAM" id="SSF89550">
    <property type="entry name" value="PHP domain-like"/>
    <property type="match status" value="1"/>
</dbReference>
<name>A0AAE2ZKK8_9HYPH</name>
<proteinExistence type="predicted"/>
<dbReference type="InterPro" id="IPR016195">
    <property type="entry name" value="Pol/histidinol_Pase-like"/>
</dbReference>
<evidence type="ECO:0000313" key="2">
    <source>
        <dbReference type="Proteomes" id="UP001196509"/>
    </source>
</evidence>
<dbReference type="InterPro" id="IPR022028">
    <property type="entry name" value="DUF3604"/>
</dbReference>
<sequence>MPYSTYRPDLMGTAELEAPAEIVAGSMQELVLTYRCGTFGVDDTGSIKIGFRFATDMGQVQFDDPAAAGFTTAEASNGAPLQLKWEFKRNIRPWSRSLYVGVSGDYLSPGDTITIRFGDRRHGSPGIRMQTYCESEFEFRVFVDAIATYDYVALPESPKVSIVSGPPVHWKAVLPTLVKTGEPFALGLKGEDRWRNPSRLDGVRFAIKPSAAFDGLPASVEASPGERSLRVEGLCLASPGEHALEIEVEGHDAAFRTNPVRAEADPDFLHAWGDTHGQSNETLGTNDAAEYFAFGRDLAFLDVIGHQGNDFQITDEFWAELNETTRAFDEPGRFVCFPGYEWSANTAVGGDRNVHYLNEGEPIFRSSHAQIESLRTEPDDAWTAKDLFGRLDPDKCVVAAHVGGRYADIVHSHDARLETAVEVHSSWGTFEWIVEDAFRQGYRVGIVANSDGHKGRPGACYPGASFFGSMGGLTCFLTSETSRLAIFDAMKKRRHYGTTGARIFLNTEAQFATPVRYFDGDPGGGAQSVGATNVALMGAIVETDQENLRYVVNLTGSAPLERIDLFDGLECLETIRPWTIDKPSRRLRIVYEGAASRGRSRAMLWNGEITLDGNTIEKAQLLNNWNLDRGISDQSPSGLTWSAVTTGNYGAIDLWLDKAATGHVKVRTSFCNADLDLGGWDGSEIRIDAGGLGSGMRLYALPETMSETRLDIERLITLPKGAERRLYVRVQQEDGHRAWASPTYVMSV</sequence>
<dbReference type="Gene3D" id="3.20.20.140">
    <property type="entry name" value="Metal-dependent hydrolases"/>
    <property type="match status" value="1"/>
</dbReference>
<dbReference type="Proteomes" id="UP001196509">
    <property type="component" value="Unassembled WGS sequence"/>
</dbReference>
<gene>
    <name evidence="1" type="ORF">K1W69_11875</name>
</gene>
<dbReference type="Pfam" id="PF12228">
    <property type="entry name" value="DUF3604"/>
    <property type="match status" value="1"/>
</dbReference>
<reference evidence="1" key="1">
    <citation type="submission" date="2021-08" db="EMBL/GenBank/DDBJ databases">
        <title>Hoeflea bacterium WL0058 sp. nov., isolated from the sediment.</title>
        <authorList>
            <person name="Wang L."/>
            <person name="Zhang D."/>
        </authorList>
    </citation>
    <scope>NUCLEOTIDE SEQUENCE</scope>
    <source>
        <strain evidence="1">WL0058</strain>
    </source>
</reference>
<keyword evidence="2" id="KW-1185">Reference proteome</keyword>
<accession>A0AAE2ZKK8</accession>